<feature type="transmembrane region" description="Helical" evidence="10">
    <location>
        <begin position="90"/>
        <end position="108"/>
    </location>
</feature>
<keyword evidence="5 10" id="KW-1133">Transmembrane helix</keyword>
<evidence type="ECO:0000313" key="12">
    <source>
        <dbReference type="Proteomes" id="UP001596170"/>
    </source>
</evidence>
<dbReference type="SMART" id="SM01207">
    <property type="entry name" value="G3P_acyltransf"/>
    <property type="match status" value="1"/>
</dbReference>
<keyword evidence="6 10" id="KW-0443">Lipid metabolism</keyword>
<dbReference type="EMBL" id="JBHSRI010000025">
    <property type="protein sequence ID" value="MFC6041012.1"/>
    <property type="molecule type" value="Genomic_DNA"/>
</dbReference>
<feature type="transmembrane region" description="Helical" evidence="10">
    <location>
        <begin position="171"/>
        <end position="186"/>
    </location>
</feature>
<dbReference type="RefSeq" id="WP_377735646.1">
    <property type="nucleotide sequence ID" value="NZ_JBHSRI010000025.1"/>
</dbReference>
<dbReference type="InterPro" id="IPR003811">
    <property type="entry name" value="G3P_acylTferase_PlsY"/>
</dbReference>
<evidence type="ECO:0000256" key="5">
    <source>
        <dbReference type="ARBA" id="ARBA00022989"/>
    </source>
</evidence>
<evidence type="ECO:0000256" key="8">
    <source>
        <dbReference type="ARBA" id="ARBA00023209"/>
    </source>
</evidence>
<keyword evidence="1 10" id="KW-1003">Cell membrane</keyword>
<sequence>MNLALLALLIILAGYFIGSLHGSYIAQWVSGVKVKEQGVKNSGASNATIVLGLKFGALVALLDIGKGLIAVLFLARILHKHSLFTDDTPTLLLLMGAAVIIGHNFPLWMNFDGGKGTASLIGIMFAVDWRMGCVGLALLILLSLLTDYLPLGVLFLYLTFLVYVFWFTEGLWPAIISLTLFTLAIWKHRENILRIRIGTEPKVSTVLKKKKAMSS</sequence>
<keyword evidence="9 10" id="KW-1208">Phospholipid metabolism</keyword>
<comment type="caution">
    <text evidence="11">The sequence shown here is derived from an EMBL/GenBank/DDBJ whole genome shotgun (WGS) entry which is preliminary data.</text>
</comment>
<dbReference type="PANTHER" id="PTHR30309:SF0">
    <property type="entry name" value="GLYCEROL-3-PHOSPHATE ACYLTRANSFERASE-RELATED"/>
    <property type="match status" value="1"/>
</dbReference>
<evidence type="ECO:0000256" key="6">
    <source>
        <dbReference type="ARBA" id="ARBA00023098"/>
    </source>
</evidence>
<organism evidence="11 12">
    <name type="scientific">Paenisporosarcina macmurdoensis</name>
    <dbReference type="NCBI Taxonomy" id="212659"/>
    <lineage>
        <taxon>Bacteria</taxon>
        <taxon>Bacillati</taxon>
        <taxon>Bacillota</taxon>
        <taxon>Bacilli</taxon>
        <taxon>Bacillales</taxon>
        <taxon>Caryophanaceae</taxon>
        <taxon>Paenisporosarcina</taxon>
    </lineage>
</organism>
<comment type="catalytic activity">
    <reaction evidence="10">
        <text>an acyl phosphate + sn-glycerol 3-phosphate = a 1-acyl-sn-glycero-3-phosphate + phosphate</text>
        <dbReference type="Rhea" id="RHEA:34075"/>
        <dbReference type="ChEBI" id="CHEBI:43474"/>
        <dbReference type="ChEBI" id="CHEBI:57597"/>
        <dbReference type="ChEBI" id="CHEBI:57970"/>
        <dbReference type="ChEBI" id="CHEBI:59918"/>
        <dbReference type="EC" id="2.3.1.275"/>
    </reaction>
</comment>
<comment type="pathway">
    <text evidence="10">Lipid metabolism; phospholipid metabolism.</text>
</comment>
<evidence type="ECO:0000256" key="7">
    <source>
        <dbReference type="ARBA" id="ARBA00023136"/>
    </source>
</evidence>
<dbReference type="Pfam" id="PF02660">
    <property type="entry name" value="G3P_acyltransf"/>
    <property type="match status" value="1"/>
</dbReference>
<comment type="function">
    <text evidence="10">Catalyzes the transfer of an acyl group from acyl-phosphate (acyl-PO(4)) to glycerol-3-phosphate (G3P) to form lysophosphatidic acid (LPA). This enzyme utilizes acyl-phosphate as fatty acyl donor, but not acyl-CoA or acyl-ACP.</text>
</comment>
<reference evidence="12" key="1">
    <citation type="journal article" date="2019" name="Int. J. Syst. Evol. Microbiol.">
        <title>The Global Catalogue of Microorganisms (GCM) 10K type strain sequencing project: providing services to taxonomists for standard genome sequencing and annotation.</title>
        <authorList>
            <consortium name="The Broad Institute Genomics Platform"/>
            <consortium name="The Broad Institute Genome Sequencing Center for Infectious Disease"/>
            <person name="Wu L."/>
            <person name="Ma J."/>
        </authorList>
    </citation>
    <scope>NUCLEOTIDE SEQUENCE [LARGE SCALE GENOMIC DNA]</scope>
    <source>
        <strain evidence="12">CCUG 54527</strain>
    </source>
</reference>
<evidence type="ECO:0000256" key="4">
    <source>
        <dbReference type="ARBA" id="ARBA00022692"/>
    </source>
</evidence>
<keyword evidence="7 10" id="KW-0472">Membrane</keyword>
<gene>
    <name evidence="10" type="primary">plsY</name>
    <name evidence="11" type="ORF">ACFPYN_16415</name>
</gene>
<dbReference type="EC" id="2.3.1.275" evidence="10"/>
<comment type="caution">
    <text evidence="10">Lacks conserved residue(s) required for the propagation of feature annotation.</text>
</comment>
<keyword evidence="12" id="KW-1185">Reference proteome</keyword>
<dbReference type="Proteomes" id="UP001596170">
    <property type="component" value="Unassembled WGS sequence"/>
</dbReference>
<evidence type="ECO:0000256" key="1">
    <source>
        <dbReference type="ARBA" id="ARBA00022475"/>
    </source>
</evidence>
<keyword evidence="4 10" id="KW-0812">Transmembrane</keyword>
<dbReference type="HAMAP" id="MF_01043">
    <property type="entry name" value="PlsY"/>
    <property type="match status" value="1"/>
</dbReference>
<accession>A0ABW1LCT6</accession>
<evidence type="ECO:0000256" key="2">
    <source>
        <dbReference type="ARBA" id="ARBA00022516"/>
    </source>
</evidence>
<comment type="similarity">
    <text evidence="10">Belongs to the PlsY family.</text>
</comment>
<comment type="subcellular location">
    <subcellularLocation>
        <location evidence="10">Cell membrane</location>
        <topology evidence="10">Multi-pass membrane protein</topology>
    </subcellularLocation>
</comment>
<feature type="transmembrane region" description="Helical" evidence="10">
    <location>
        <begin position="55"/>
        <end position="78"/>
    </location>
</feature>
<dbReference type="GO" id="GO:0016746">
    <property type="term" value="F:acyltransferase activity"/>
    <property type="evidence" value="ECO:0007669"/>
    <property type="project" value="UniProtKB-KW"/>
</dbReference>
<proteinExistence type="inferred from homology"/>
<protein>
    <recommendedName>
        <fullName evidence="10">Glycerol-3-phosphate acyltransferase</fullName>
    </recommendedName>
    <alternativeName>
        <fullName evidence="10">Acyl-PO4 G3P acyltransferase</fullName>
    </alternativeName>
    <alternativeName>
        <fullName evidence="10">Acyl-phosphate--glycerol-3-phosphate acyltransferase</fullName>
    </alternativeName>
    <alternativeName>
        <fullName evidence="10">G3P acyltransferase</fullName>
        <shortName evidence="10">GPAT</shortName>
        <ecNumber evidence="10">2.3.1.275</ecNumber>
    </alternativeName>
    <alternativeName>
        <fullName evidence="10">Lysophosphatidic acid synthase</fullName>
        <shortName evidence="10">LPA synthase</shortName>
    </alternativeName>
</protein>
<evidence type="ECO:0000313" key="11">
    <source>
        <dbReference type="EMBL" id="MFC6041012.1"/>
    </source>
</evidence>
<evidence type="ECO:0000256" key="3">
    <source>
        <dbReference type="ARBA" id="ARBA00022679"/>
    </source>
</evidence>
<evidence type="ECO:0000256" key="9">
    <source>
        <dbReference type="ARBA" id="ARBA00023264"/>
    </source>
</evidence>
<keyword evidence="2 10" id="KW-0444">Lipid biosynthesis</keyword>
<keyword evidence="11" id="KW-0012">Acyltransferase</keyword>
<name>A0ABW1LCT6_9BACL</name>
<keyword evidence="3 10" id="KW-0808">Transferase</keyword>
<keyword evidence="8 10" id="KW-0594">Phospholipid biosynthesis</keyword>
<comment type="subunit">
    <text evidence="10">Probably interacts with PlsX.</text>
</comment>
<evidence type="ECO:0000256" key="10">
    <source>
        <dbReference type="HAMAP-Rule" id="MF_01043"/>
    </source>
</evidence>
<dbReference type="PANTHER" id="PTHR30309">
    <property type="entry name" value="INNER MEMBRANE PROTEIN YGIH"/>
    <property type="match status" value="1"/>
</dbReference>